<evidence type="ECO:0000256" key="6">
    <source>
        <dbReference type="ARBA" id="ARBA00022989"/>
    </source>
</evidence>
<dbReference type="PANTHER" id="PTHR45624">
    <property type="entry name" value="MITOCHONDRIAL BASIC AMINO ACIDS TRANSPORTER-RELATED"/>
    <property type="match status" value="1"/>
</dbReference>
<comment type="caution">
    <text evidence="11">The sequence shown here is derived from an EMBL/GenBank/DDBJ whole genome shotgun (WGS) entry which is preliminary data.</text>
</comment>
<keyword evidence="7" id="KW-0496">Mitochondrion</keyword>
<dbReference type="PROSITE" id="PS50920">
    <property type="entry name" value="SOLCAR"/>
    <property type="match status" value="1"/>
</dbReference>
<evidence type="ECO:0008006" key="13">
    <source>
        <dbReference type="Google" id="ProtNLM"/>
    </source>
</evidence>
<organism evidence="11 12">
    <name type="scientific">Hydnum rufescens UP504</name>
    <dbReference type="NCBI Taxonomy" id="1448309"/>
    <lineage>
        <taxon>Eukaryota</taxon>
        <taxon>Fungi</taxon>
        <taxon>Dikarya</taxon>
        <taxon>Basidiomycota</taxon>
        <taxon>Agaricomycotina</taxon>
        <taxon>Agaricomycetes</taxon>
        <taxon>Cantharellales</taxon>
        <taxon>Hydnaceae</taxon>
        <taxon>Hydnum</taxon>
    </lineage>
</organism>
<dbReference type="GO" id="GO:0031966">
    <property type="term" value="C:mitochondrial membrane"/>
    <property type="evidence" value="ECO:0007669"/>
    <property type="project" value="UniProtKB-SubCell"/>
</dbReference>
<evidence type="ECO:0000256" key="10">
    <source>
        <dbReference type="RuleBase" id="RU000488"/>
    </source>
</evidence>
<keyword evidence="3 10" id="KW-0813">Transport</keyword>
<feature type="repeat" description="Solcar" evidence="9">
    <location>
        <begin position="272"/>
        <end position="377"/>
    </location>
</feature>
<keyword evidence="4 9" id="KW-0812">Transmembrane</keyword>
<accession>A0A9P6AKN2</accession>
<evidence type="ECO:0000313" key="11">
    <source>
        <dbReference type="EMBL" id="KAF9507604.1"/>
    </source>
</evidence>
<evidence type="ECO:0000256" key="5">
    <source>
        <dbReference type="ARBA" id="ARBA00022737"/>
    </source>
</evidence>
<dbReference type="GO" id="GO:1990575">
    <property type="term" value="P:mitochondrial L-ornithine transmembrane transport"/>
    <property type="evidence" value="ECO:0007669"/>
    <property type="project" value="TreeGrafter"/>
</dbReference>
<proteinExistence type="inferred from homology"/>
<evidence type="ECO:0000256" key="8">
    <source>
        <dbReference type="ARBA" id="ARBA00023136"/>
    </source>
</evidence>
<dbReference type="OrthoDB" id="3364892at2759"/>
<dbReference type="Pfam" id="PF00153">
    <property type="entry name" value="Mito_carr"/>
    <property type="match status" value="1"/>
</dbReference>
<evidence type="ECO:0000256" key="3">
    <source>
        <dbReference type="ARBA" id="ARBA00022448"/>
    </source>
</evidence>
<gene>
    <name evidence="11" type="ORF">BS47DRAFT_1377883</name>
</gene>
<dbReference type="InterPro" id="IPR023395">
    <property type="entry name" value="MCP_dom_sf"/>
</dbReference>
<dbReference type="AlphaFoldDB" id="A0A9P6AKN2"/>
<evidence type="ECO:0000313" key="12">
    <source>
        <dbReference type="Proteomes" id="UP000886523"/>
    </source>
</evidence>
<dbReference type="PANTHER" id="PTHR45624:SF52">
    <property type="entry name" value="MITOCHONDRIAL CARRIER"/>
    <property type="match status" value="1"/>
</dbReference>
<evidence type="ECO:0000256" key="9">
    <source>
        <dbReference type="PROSITE-ProRule" id="PRU00282"/>
    </source>
</evidence>
<keyword evidence="5" id="KW-0677">Repeat</keyword>
<keyword evidence="6" id="KW-1133">Transmembrane helix</keyword>
<keyword evidence="12" id="KW-1185">Reference proteome</keyword>
<dbReference type="GO" id="GO:0000064">
    <property type="term" value="F:L-ornithine transmembrane transporter activity"/>
    <property type="evidence" value="ECO:0007669"/>
    <property type="project" value="TreeGrafter"/>
</dbReference>
<sequence>MSQEGGKRDHTGSDNSSIYAAVTRSLLRGVTVYFSRPVRLFRPVKASGWTSLRNSARRDGETLSPKYLNSLIKQHGVSVIPRHFFPPLLINACLGTLLFTSYTSMSSTLCHEFPHASTTLIASISGASAGAIQAIAGAPADNARILMEHGVFHPEKSVSGWRHAWKEVFLRTESPLRPSRSAEARVQQIREMREVREWMHEVREMAGRGWDGWGWGLAKDVLGFALFFAVFDISRKAALQASSFVERSLSAQSGNLLSEDEKTKTSKTARMTQGTVLVTGGVVAGLGYEIVGRPFDAIRREWHISSLSVGTASQLMAAPPKVAAQSRFPPLLDLVLKIVREEGMRGLFRGPSPSVMTSRSSDASGWRSRVYPVLRALARVGPWGIGFLVWEALGPGIQ</sequence>
<name>A0A9P6AKN2_9AGAM</name>
<dbReference type="InterPro" id="IPR050567">
    <property type="entry name" value="Mitochondrial_Carrier"/>
</dbReference>
<protein>
    <recommendedName>
        <fullName evidence="13">Mitochondrial carrier</fullName>
    </recommendedName>
</protein>
<evidence type="ECO:0000256" key="1">
    <source>
        <dbReference type="ARBA" id="ARBA00004225"/>
    </source>
</evidence>
<dbReference type="Proteomes" id="UP000886523">
    <property type="component" value="Unassembled WGS sequence"/>
</dbReference>
<dbReference type="Gene3D" id="1.50.40.10">
    <property type="entry name" value="Mitochondrial carrier domain"/>
    <property type="match status" value="1"/>
</dbReference>
<dbReference type="SUPFAM" id="SSF103506">
    <property type="entry name" value="Mitochondrial carrier"/>
    <property type="match status" value="1"/>
</dbReference>
<comment type="similarity">
    <text evidence="2 10">Belongs to the mitochondrial carrier (TC 2.A.29) family.</text>
</comment>
<dbReference type="InterPro" id="IPR018108">
    <property type="entry name" value="MCP_transmembrane"/>
</dbReference>
<evidence type="ECO:0000256" key="7">
    <source>
        <dbReference type="ARBA" id="ARBA00023128"/>
    </source>
</evidence>
<keyword evidence="8 9" id="KW-0472">Membrane</keyword>
<evidence type="ECO:0000256" key="2">
    <source>
        <dbReference type="ARBA" id="ARBA00006375"/>
    </source>
</evidence>
<dbReference type="EMBL" id="MU129076">
    <property type="protein sequence ID" value="KAF9507604.1"/>
    <property type="molecule type" value="Genomic_DNA"/>
</dbReference>
<comment type="subcellular location">
    <subcellularLocation>
        <location evidence="1">Mitochondrion membrane</location>
        <topology evidence="1">Multi-pass membrane protein</topology>
    </subcellularLocation>
</comment>
<evidence type="ECO:0000256" key="4">
    <source>
        <dbReference type="ARBA" id="ARBA00022692"/>
    </source>
</evidence>
<reference evidence="11" key="1">
    <citation type="journal article" date="2020" name="Nat. Commun.">
        <title>Large-scale genome sequencing of mycorrhizal fungi provides insights into the early evolution of symbiotic traits.</title>
        <authorList>
            <person name="Miyauchi S."/>
            <person name="Kiss E."/>
            <person name="Kuo A."/>
            <person name="Drula E."/>
            <person name="Kohler A."/>
            <person name="Sanchez-Garcia M."/>
            <person name="Morin E."/>
            <person name="Andreopoulos B."/>
            <person name="Barry K.W."/>
            <person name="Bonito G."/>
            <person name="Buee M."/>
            <person name="Carver A."/>
            <person name="Chen C."/>
            <person name="Cichocki N."/>
            <person name="Clum A."/>
            <person name="Culley D."/>
            <person name="Crous P.W."/>
            <person name="Fauchery L."/>
            <person name="Girlanda M."/>
            <person name="Hayes R.D."/>
            <person name="Keri Z."/>
            <person name="LaButti K."/>
            <person name="Lipzen A."/>
            <person name="Lombard V."/>
            <person name="Magnuson J."/>
            <person name="Maillard F."/>
            <person name="Murat C."/>
            <person name="Nolan M."/>
            <person name="Ohm R.A."/>
            <person name="Pangilinan J."/>
            <person name="Pereira M.F."/>
            <person name="Perotto S."/>
            <person name="Peter M."/>
            <person name="Pfister S."/>
            <person name="Riley R."/>
            <person name="Sitrit Y."/>
            <person name="Stielow J.B."/>
            <person name="Szollosi G."/>
            <person name="Zifcakova L."/>
            <person name="Stursova M."/>
            <person name="Spatafora J.W."/>
            <person name="Tedersoo L."/>
            <person name="Vaario L.M."/>
            <person name="Yamada A."/>
            <person name="Yan M."/>
            <person name="Wang P."/>
            <person name="Xu J."/>
            <person name="Bruns T."/>
            <person name="Baldrian P."/>
            <person name="Vilgalys R."/>
            <person name="Dunand C."/>
            <person name="Henrissat B."/>
            <person name="Grigoriev I.V."/>
            <person name="Hibbett D."/>
            <person name="Nagy L.G."/>
            <person name="Martin F.M."/>
        </authorList>
    </citation>
    <scope>NUCLEOTIDE SEQUENCE</scope>
    <source>
        <strain evidence="11">UP504</strain>
    </source>
</reference>